<dbReference type="AlphaFoldDB" id="A0A2T4AVN9"/>
<proteinExistence type="predicted"/>
<sequence length="95" mass="11057">MSSVWRNGELGQKLGWFMEGGALWHFTLLRLPFSWYNDRLGTLSTSLHFSTPSHFNFILIIHLISSIFVMQWHVAFATPYCTHNRQTFPTPSNVQ</sequence>
<evidence type="ECO:0000256" key="1">
    <source>
        <dbReference type="SAM" id="Phobius"/>
    </source>
</evidence>
<name>A0A2T4AVN9_TRIHA</name>
<feature type="transmembrane region" description="Helical" evidence="1">
    <location>
        <begin position="55"/>
        <end position="76"/>
    </location>
</feature>
<keyword evidence="1" id="KW-0472">Membrane</keyword>
<reference evidence="2 3" key="1">
    <citation type="submission" date="2016-07" db="EMBL/GenBank/DDBJ databases">
        <title>Multiple horizontal gene transfer events from other fungi enriched the ability of initially mycotrophic Trichoderma (Ascomycota) to feed on dead plant biomass.</title>
        <authorList>
            <consortium name="DOE Joint Genome Institute"/>
            <person name="Aerts A."/>
            <person name="Atanasova L."/>
            <person name="Chenthamara K."/>
            <person name="Zhang J."/>
            <person name="Grujic M."/>
            <person name="Henrissat B."/>
            <person name="Kuo A."/>
            <person name="Salamov A."/>
            <person name="Lipzen A."/>
            <person name="Labutti K."/>
            <person name="Barry K."/>
            <person name="Miao Y."/>
            <person name="Rahimi M.J."/>
            <person name="Shen Q."/>
            <person name="Grigoriev I.V."/>
            <person name="Kubicek C.P."/>
            <person name="Druzhinina I.S."/>
        </authorList>
    </citation>
    <scope>NUCLEOTIDE SEQUENCE [LARGE SCALE GENOMIC DNA]</scope>
    <source>
        <strain evidence="2 3">CBS 226.95</strain>
    </source>
</reference>
<gene>
    <name evidence="2" type="ORF">M431DRAFT_203979</name>
</gene>
<dbReference type="GeneID" id="36621927"/>
<accession>A0A2T4AVN9</accession>
<organism evidence="2 3">
    <name type="scientific">Trichoderma harzianum CBS 226.95</name>
    <dbReference type="NCBI Taxonomy" id="983964"/>
    <lineage>
        <taxon>Eukaryota</taxon>
        <taxon>Fungi</taxon>
        <taxon>Dikarya</taxon>
        <taxon>Ascomycota</taxon>
        <taxon>Pezizomycotina</taxon>
        <taxon>Sordariomycetes</taxon>
        <taxon>Hypocreomycetidae</taxon>
        <taxon>Hypocreales</taxon>
        <taxon>Hypocreaceae</taxon>
        <taxon>Trichoderma</taxon>
    </lineage>
</organism>
<dbReference type="RefSeq" id="XP_024780788.1">
    <property type="nucleotide sequence ID" value="XM_024913366.1"/>
</dbReference>
<protein>
    <submittedName>
        <fullName evidence="2">Uncharacterized protein</fullName>
    </submittedName>
</protein>
<dbReference type="Proteomes" id="UP000241690">
    <property type="component" value="Unassembled WGS sequence"/>
</dbReference>
<keyword evidence="1" id="KW-1133">Transmembrane helix</keyword>
<evidence type="ECO:0000313" key="3">
    <source>
        <dbReference type="Proteomes" id="UP000241690"/>
    </source>
</evidence>
<keyword evidence="1" id="KW-0812">Transmembrane</keyword>
<evidence type="ECO:0000313" key="2">
    <source>
        <dbReference type="EMBL" id="PTB61111.1"/>
    </source>
</evidence>
<dbReference type="EMBL" id="KZ679675">
    <property type="protein sequence ID" value="PTB61111.1"/>
    <property type="molecule type" value="Genomic_DNA"/>
</dbReference>
<keyword evidence="3" id="KW-1185">Reference proteome</keyword>